<evidence type="ECO:0000256" key="3">
    <source>
        <dbReference type="ARBA" id="ARBA00022741"/>
    </source>
</evidence>
<evidence type="ECO:0000259" key="6">
    <source>
        <dbReference type="Pfam" id="PF00152"/>
    </source>
</evidence>
<dbReference type="Pfam" id="PF00152">
    <property type="entry name" value="tRNA-synt_2"/>
    <property type="match status" value="1"/>
</dbReference>
<proteinExistence type="predicted"/>
<evidence type="ECO:0000256" key="2">
    <source>
        <dbReference type="ARBA" id="ARBA00022598"/>
    </source>
</evidence>
<keyword evidence="4" id="KW-0067">ATP-binding</keyword>
<sequence length="81" mass="9330">MLSALVQEQHGHEFVFVTGYPTGIRRFYHMRSDSDPQKTLSFDLLWKGLEVTTGAQREHRHDRLHAKPRPRACAPNRCAAT</sequence>
<accession>A0ABW2CJN2</accession>
<keyword evidence="1" id="KW-0963">Cytoplasm</keyword>
<comment type="caution">
    <text evidence="7">The sequence shown here is derived from an EMBL/GenBank/DDBJ whole genome shotgun (WGS) entry which is preliminary data.</text>
</comment>
<keyword evidence="3" id="KW-0547">Nucleotide-binding</keyword>
<dbReference type="InterPro" id="IPR004364">
    <property type="entry name" value="Aa-tRNA-synt_II"/>
</dbReference>
<protein>
    <submittedName>
        <fullName evidence="7">Amino acid--tRNA ligase-related protein</fullName>
    </submittedName>
</protein>
<keyword evidence="8" id="KW-1185">Reference proteome</keyword>
<dbReference type="EMBL" id="JBHSXS010000008">
    <property type="protein sequence ID" value="MFC6881455.1"/>
    <property type="molecule type" value="Genomic_DNA"/>
</dbReference>
<feature type="domain" description="Aminoacyl-tRNA synthetase class II (D/K/N)" evidence="6">
    <location>
        <begin position="5"/>
        <end position="66"/>
    </location>
</feature>
<reference evidence="8" key="1">
    <citation type="journal article" date="2019" name="Int. J. Syst. Evol. Microbiol.">
        <title>The Global Catalogue of Microorganisms (GCM) 10K type strain sequencing project: providing services to taxonomists for standard genome sequencing and annotation.</title>
        <authorList>
            <consortium name="The Broad Institute Genomics Platform"/>
            <consortium name="The Broad Institute Genome Sequencing Center for Infectious Disease"/>
            <person name="Wu L."/>
            <person name="Ma J."/>
        </authorList>
    </citation>
    <scope>NUCLEOTIDE SEQUENCE [LARGE SCALE GENOMIC DNA]</scope>
    <source>
        <strain evidence="8">JCM 3369</strain>
    </source>
</reference>
<dbReference type="PANTHER" id="PTHR43450">
    <property type="entry name" value="ASPARTYL-TRNA SYNTHETASE"/>
    <property type="match status" value="1"/>
</dbReference>
<organism evidence="7 8">
    <name type="scientific">Actinomadura yumaensis</name>
    <dbReference type="NCBI Taxonomy" id="111807"/>
    <lineage>
        <taxon>Bacteria</taxon>
        <taxon>Bacillati</taxon>
        <taxon>Actinomycetota</taxon>
        <taxon>Actinomycetes</taxon>
        <taxon>Streptosporangiales</taxon>
        <taxon>Thermomonosporaceae</taxon>
        <taxon>Actinomadura</taxon>
    </lineage>
</organism>
<dbReference type="RefSeq" id="WP_206681275.1">
    <property type="nucleotide sequence ID" value="NZ_JBHSXE010000001.1"/>
</dbReference>
<evidence type="ECO:0000313" key="7">
    <source>
        <dbReference type="EMBL" id="MFC6881455.1"/>
    </source>
</evidence>
<dbReference type="InterPro" id="IPR004523">
    <property type="entry name" value="Asp-tRNA_synthase_2"/>
</dbReference>
<dbReference type="Proteomes" id="UP001596380">
    <property type="component" value="Unassembled WGS sequence"/>
</dbReference>
<evidence type="ECO:0000313" key="8">
    <source>
        <dbReference type="Proteomes" id="UP001596380"/>
    </source>
</evidence>
<gene>
    <name evidence="7" type="ORF">ACFQKB_16925</name>
</gene>
<evidence type="ECO:0000256" key="5">
    <source>
        <dbReference type="SAM" id="MobiDB-lite"/>
    </source>
</evidence>
<feature type="compositionally biased region" description="Low complexity" evidence="5">
    <location>
        <begin position="71"/>
        <end position="81"/>
    </location>
</feature>
<evidence type="ECO:0000256" key="1">
    <source>
        <dbReference type="ARBA" id="ARBA00022490"/>
    </source>
</evidence>
<dbReference type="SUPFAM" id="SSF55681">
    <property type="entry name" value="Class II aaRS and biotin synthetases"/>
    <property type="match status" value="1"/>
</dbReference>
<dbReference type="GO" id="GO:0016874">
    <property type="term" value="F:ligase activity"/>
    <property type="evidence" value="ECO:0007669"/>
    <property type="project" value="UniProtKB-KW"/>
</dbReference>
<evidence type="ECO:0000256" key="4">
    <source>
        <dbReference type="ARBA" id="ARBA00022840"/>
    </source>
</evidence>
<dbReference type="Gene3D" id="3.30.930.10">
    <property type="entry name" value="Bira Bifunctional Protein, Domain 2"/>
    <property type="match status" value="1"/>
</dbReference>
<dbReference type="InterPro" id="IPR045864">
    <property type="entry name" value="aa-tRNA-synth_II/BPL/LPL"/>
</dbReference>
<dbReference type="PANTHER" id="PTHR43450:SF1">
    <property type="entry name" value="ASPARTATE--TRNA LIGASE, CYTOPLASMIC"/>
    <property type="match status" value="1"/>
</dbReference>
<feature type="region of interest" description="Disordered" evidence="5">
    <location>
        <begin position="56"/>
        <end position="81"/>
    </location>
</feature>
<name>A0ABW2CJN2_9ACTN</name>
<keyword evidence="2 7" id="KW-0436">Ligase</keyword>